<dbReference type="InterPro" id="IPR012340">
    <property type="entry name" value="NA-bd_OB-fold"/>
</dbReference>
<dbReference type="InterPro" id="IPR018200">
    <property type="entry name" value="USP_CS"/>
</dbReference>
<dbReference type="Pfam" id="PF00443">
    <property type="entry name" value="UCH"/>
    <property type="match status" value="1"/>
</dbReference>
<evidence type="ECO:0000313" key="4">
    <source>
        <dbReference type="EMBL" id="CAI3984737.1"/>
    </source>
</evidence>
<feature type="region of interest" description="Disordered" evidence="1">
    <location>
        <begin position="784"/>
        <end position="803"/>
    </location>
</feature>
<proteinExistence type="predicted"/>
<evidence type="ECO:0000313" key="5">
    <source>
        <dbReference type="EMBL" id="CAL1138112.1"/>
    </source>
</evidence>
<feature type="region of interest" description="Disordered" evidence="1">
    <location>
        <begin position="830"/>
        <end position="850"/>
    </location>
</feature>
<dbReference type="EMBL" id="CAMXCT030000913">
    <property type="protein sequence ID" value="CAL4772049.1"/>
    <property type="molecule type" value="Genomic_DNA"/>
</dbReference>
<dbReference type="GO" id="GO:0005829">
    <property type="term" value="C:cytosol"/>
    <property type="evidence" value="ECO:0007669"/>
    <property type="project" value="TreeGrafter"/>
</dbReference>
<name>A0A9P1C3D1_9DINO</name>
<dbReference type="InterPro" id="IPR002059">
    <property type="entry name" value="CSP_DNA-bd"/>
</dbReference>
<evidence type="ECO:0000256" key="1">
    <source>
        <dbReference type="SAM" id="MobiDB-lite"/>
    </source>
</evidence>
<reference evidence="4" key="1">
    <citation type="submission" date="2022-10" db="EMBL/GenBank/DDBJ databases">
        <authorList>
            <person name="Chen Y."/>
            <person name="Dougan E. K."/>
            <person name="Chan C."/>
            <person name="Rhodes N."/>
            <person name="Thang M."/>
        </authorList>
    </citation>
    <scope>NUCLEOTIDE SEQUENCE</scope>
</reference>
<dbReference type="InterPro" id="IPR050164">
    <property type="entry name" value="Peptidase_C19"/>
</dbReference>
<dbReference type="Gene3D" id="3.90.70.10">
    <property type="entry name" value="Cysteine proteinases"/>
    <property type="match status" value="1"/>
</dbReference>
<keyword evidence="6" id="KW-0645">Protease</keyword>
<dbReference type="GO" id="GO:0006508">
    <property type="term" value="P:proteolysis"/>
    <property type="evidence" value="ECO:0007669"/>
    <property type="project" value="UniProtKB-KW"/>
</dbReference>
<dbReference type="Gene3D" id="2.40.50.140">
    <property type="entry name" value="Nucleic acid-binding proteins"/>
    <property type="match status" value="1"/>
</dbReference>
<dbReference type="PROSITE" id="PS50235">
    <property type="entry name" value="USP_3"/>
    <property type="match status" value="1"/>
</dbReference>
<evidence type="ECO:0000313" key="7">
    <source>
        <dbReference type="Proteomes" id="UP001152797"/>
    </source>
</evidence>
<dbReference type="PROSITE" id="PS00972">
    <property type="entry name" value="USP_1"/>
    <property type="match status" value="1"/>
</dbReference>
<evidence type="ECO:0000313" key="6">
    <source>
        <dbReference type="EMBL" id="CAL4772049.1"/>
    </source>
</evidence>
<evidence type="ECO:0000259" key="3">
    <source>
        <dbReference type="PROSITE" id="PS51857"/>
    </source>
</evidence>
<feature type="region of interest" description="Disordered" evidence="1">
    <location>
        <begin position="17"/>
        <end position="43"/>
    </location>
</feature>
<keyword evidence="7" id="KW-1185">Reference proteome</keyword>
<dbReference type="GO" id="GO:0004843">
    <property type="term" value="F:cysteine-type deubiquitinase activity"/>
    <property type="evidence" value="ECO:0007669"/>
    <property type="project" value="InterPro"/>
</dbReference>
<dbReference type="InterPro" id="IPR001394">
    <property type="entry name" value="Peptidase_C19_UCH"/>
</dbReference>
<evidence type="ECO:0000259" key="2">
    <source>
        <dbReference type="PROSITE" id="PS50235"/>
    </source>
</evidence>
<dbReference type="AlphaFoldDB" id="A0A9P1C3D1"/>
<dbReference type="PROSITE" id="PS51857">
    <property type="entry name" value="CSD_2"/>
    <property type="match status" value="1"/>
</dbReference>
<dbReference type="EMBL" id="CAMXCT020000913">
    <property type="protein sequence ID" value="CAL1138112.1"/>
    <property type="molecule type" value="Genomic_DNA"/>
</dbReference>
<feature type="compositionally biased region" description="Gly residues" evidence="1">
    <location>
        <begin position="17"/>
        <end position="32"/>
    </location>
</feature>
<dbReference type="OrthoDB" id="438177at2759"/>
<feature type="compositionally biased region" description="Basic and acidic residues" evidence="1">
    <location>
        <begin position="830"/>
        <end position="840"/>
    </location>
</feature>
<dbReference type="GO" id="GO:0016579">
    <property type="term" value="P:protein deubiquitination"/>
    <property type="evidence" value="ECO:0007669"/>
    <property type="project" value="InterPro"/>
</dbReference>
<feature type="compositionally biased region" description="Basic residues" evidence="1">
    <location>
        <begin position="1213"/>
        <end position="1224"/>
    </location>
</feature>
<reference evidence="5" key="2">
    <citation type="submission" date="2024-04" db="EMBL/GenBank/DDBJ databases">
        <authorList>
            <person name="Chen Y."/>
            <person name="Shah S."/>
            <person name="Dougan E. K."/>
            <person name="Thang M."/>
            <person name="Chan C."/>
        </authorList>
    </citation>
    <scope>NUCLEOTIDE SEQUENCE [LARGE SCALE GENOMIC DNA]</scope>
</reference>
<dbReference type="GO" id="GO:0003676">
    <property type="term" value="F:nucleic acid binding"/>
    <property type="evidence" value="ECO:0007669"/>
    <property type="project" value="InterPro"/>
</dbReference>
<dbReference type="InterPro" id="IPR028889">
    <property type="entry name" value="USP"/>
</dbReference>
<dbReference type="SUPFAM" id="SSF50249">
    <property type="entry name" value="Nucleic acid-binding proteins"/>
    <property type="match status" value="1"/>
</dbReference>
<gene>
    <name evidence="4" type="ORF">C1SCF055_LOCUS12256</name>
</gene>
<dbReference type="PANTHER" id="PTHR24006">
    <property type="entry name" value="UBIQUITIN CARBOXYL-TERMINAL HYDROLASE"/>
    <property type="match status" value="1"/>
</dbReference>
<dbReference type="InterPro" id="IPR038765">
    <property type="entry name" value="Papain-like_cys_pep_sf"/>
</dbReference>
<dbReference type="CDD" id="cd04458">
    <property type="entry name" value="CSP_CDS"/>
    <property type="match status" value="1"/>
</dbReference>
<feature type="region of interest" description="Disordered" evidence="1">
    <location>
        <begin position="753"/>
        <end position="776"/>
    </location>
</feature>
<keyword evidence="6" id="KW-0378">Hydrolase</keyword>
<dbReference type="SUPFAM" id="SSF54001">
    <property type="entry name" value="Cysteine proteinases"/>
    <property type="match status" value="1"/>
</dbReference>
<dbReference type="Proteomes" id="UP001152797">
    <property type="component" value="Unassembled WGS sequence"/>
</dbReference>
<feature type="domain" description="CSD" evidence="3">
    <location>
        <begin position="47"/>
        <end position="122"/>
    </location>
</feature>
<dbReference type="EMBL" id="CAMXCT010000913">
    <property type="protein sequence ID" value="CAI3984737.1"/>
    <property type="molecule type" value="Genomic_DNA"/>
</dbReference>
<dbReference type="GO" id="GO:0005634">
    <property type="term" value="C:nucleus"/>
    <property type="evidence" value="ECO:0007669"/>
    <property type="project" value="TreeGrafter"/>
</dbReference>
<comment type="caution">
    <text evidence="4">The sequence shown here is derived from an EMBL/GenBank/DDBJ whole genome shotgun (WGS) entry which is preliminary data.</text>
</comment>
<sequence>MAPFWARQPYFQMGKGKGYGKGPHFHGPGGNGQQLLASRKPAGTDGWTTGTIRRLFVGKGFGFISRDDWPSTSGRGDVFLHFSDLEGITSGDLALGSRMKFKWEEASQDSRGPGGRARMVCFVEESSGSPSTPPRRAARTGRVYRKDLFLAVQQQLKTAGEYEERRPFGTRSLLGPLPSKIMFPFTITMPDWYWEAEDERALAEANDAQRLQMLEARLDQENGADLNNGETFGDDWALQSWSYEEALAANQRLAKYHQPRVPHWVPQHEGTFVLFRSNEDAREPFATRRLQDKTAMADSDLTKSVFKSEEYIFLDIEGWMKSAGTAKAAAKAAQKLAEVAPPLEDLKFLTSEANLLEAFYRILPSDPCRGRRPVQEENTTDLVPPGSFPNPYLAIDLNDKQGVWQKEIALSKALGQDPAVACRHRTQQGFLRPAGLRNLGATCYLNSLLQYLFFNLDFRYSFLRAPSESNVVATLQEVFALLAEAESLVVDPKDFITAARVDALEQADATEFSALLLDWLQRELSASGGAAFIPALFEGGSSTIVQCSQDSSHFSEKPECFMELRAGLSPVAAALEAKEAAAGNRKSVPKSKGGKKAAKKLPTIRLEQILEETAFPEEILDGSNQWLCPRCDRKVDARRSTRLTKLPPYLHITVERYHFDVDKEERKRLAHPVSFPRRLELRLGGALARGREATSGNDTATLPVAYECIGYLEHVSDSAHSGHYRATLLREDEEPYATEVAGCDAAEVLESATKKQKVDGPDAAAGAPQKRSWWRLDDETVTTVTENEQASCDKAEATEGAEPVPVDPARIESATAYLVLYRRCDHDPGQLCQGRRESPQKPRRGPPLSEELQRCVDEHNTELRRQRKEFESNSLAVERFVGERRRAVTCLAEALRQHAVGLAEGQRLDLSFVPAVWLERFLRGEDRTLQNILEGDASIVAPTYAAAMLKGPNCPVAIDPLAIWCGEVKLLPTAALAQVGGQHGGLDSSTLLQADEAINDEVAQLVFKAFKHFSREFELKAKIQGTRYSVTEVRNRVETAGQDPNIAVWVSQRQLNRWRKAVGEAPDLSPQQLWRHFVQEVREYRFGTPIADGADEASDEEVVAGEAPTVDVPPDVKEVTLPKVKQLTFLGGLLCSHGLVCRPRAAALVSRADLEELLQVSEEKDRACRALWGAASMRPRLRSGLRDNELLSFGAVCNQCRGAVGGQEEAKRKAAPPKQAKRKAGSKEAEREGSAFNNSVFLSAKTKDIPMEIVKVDEDAEPPLLE</sequence>
<accession>A0A9P1C3D1</accession>
<feature type="domain" description="USP" evidence="2">
    <location>
        <begin position="434"/>
        <end position="824"/>
    </location>
</feature>
<organism evidence="4">
    <name type="scientific">Cladocopium goreaui</name>
    <dbReference type="NCBI Taxonomy" id="2562237"/>
    <lineage>
        <taxon>Eukaryota</taxon>
        <taxon>Sar</taxon>
        <taxon>Alveolata</taxon>
        <taxon>Dinophyceae</taxon>
        <taxon>Suessiales</taxon>
        <taxon>Symbiodiniaceae</taxon>
        <taxon>Cladocopium</taxon>
    </lineage>
</organism>
<protein>
    <submittedName>
        <fullName evidence="6">Ubiquitin carboxyl-terminal hydrolase 26 (Deubiquitinating enzyme 26) (Ubiquitin thioesterase 26) (Ubiquitin-specific-processing protease 26)</fullName>
    </submittedName>
</protein>
<feature type="region of interest" description="Disordered" evidence="1">
    <location>
        <begin position="1206"/>
        <end position="1233"/>
    </location>
</feature>